<dbReference type="GO" id="GO:0005737">
    <property type="term" value="C:cytoplasm"/>
    <property type="evidence" value="ECO:0007669"/>
    <property type="project" value="UniProtKB-SubCell"/>
</dbReference>
<dbReference type="Proteomes" id="UP000000466">
    <property type="component" value="Chromosome"/>
</dbReference>
<evidence type="ECO:0000256" key="1">
    <source>
        <dbReference type="ARBA" id="ARBA00022490"/>
    </source>
</evidence>
<comment type="pathway">
    <text evidence="5">tRNA modification; tRNA-queuosine biosynthesis.</text>
</comment>
<dbReference type="AlphaFoldDB" id="K4KG14"/>
<name>K4KG14_SIMAS</name>
<dbReference type="PANTHER" id="PTHR34354:SF1">
    <property type="entry name" value="NADPH-DEPENDENT 7-CYANO-7-DEAZAGUANINE REDUCTASE"/>
    <property type="match status" value="1"/>
</dbReference>
<keyword evidence="8" id="KW-1185">Reference proteome</keyword>
<keyword evidence="2 5" id="KW-0671">Queuosine biosynthesis</keyword>
<keyword evidence="4 5" id="KW-0560">Oxidoreductase</keyword>
<protein>
    <recommendedName>
        <fullName evidence="5">NADPH-dependent 7-cyano-7-deazaguanine reductase</fullName>
        <ecNumber evidence="5">1.7.1.13</ecNumber>
    </recommendedName>
    <alternativeName>
        <fullName evidence="5">7-cyano-7-carbaguanine reductase</fullName>
    </alternativeName>
    <alternativeName>
        <fullName evidence="5">NADPH-dependent nitrile oxidoreductase</fullName>
    </alternativeName>
    <alternativeName>
        <fullName evidence="5">PreQ(0) reductase</fullName>
    </alternativeName>
</protein>
<feature type="binding site" evidence="5">
    <location>
        <begin position="86"/>
        <end position="88"/>
    </location>
    <ligand>
        <name>substrate</name>
    </ligand>
</feature>
<dbReference type="eggNOG" id="COG0780">
    <property type="taxonomic scope" value="Bacteria"/>
</dbReference>
<sequence length="279" mass="31499">MSGVIENHGPSHLGKSSDYKDSYDASLLDPIPRALARQALELEGDLLPFKGADRWTAYELSWLDDRGKPCVAMAEFEFPCTSEFIVESKSFKLYLNSFNQSRFSSMQTVAKLMEKDLTDACGAPVMVRCLSMKQGLSMGMGHFAAESIDELAVDCDVYQPDAGLLARVENAPTVQEALCSDLLKSNCPVTGQPDWASLYVHYTGPAIDRTSLLRYIVSYRQHRDFHEHCVERIFLDILRRCTPEKLTVYARYTRRGGLDINPWRSNCGEQPEVLRLVRQ</sequence>
<feature type="active site" description="Proton donor" evidence="5">
    <location>
        <position position="194"/>
    </location>
</feature>
<dbReference type="InterPro" id="IPR043133">
    <property type="entry name" value="GTP-CH-I_C/QueF"/>
</dbReference>
<dbReference type="InterPro" id="IPR050084">
    <property type="entry name" value="NADPH_dep_7-cyano-7-deazaG_red"/>
</dbReference>
<comment type="function">
    <text evidence="5">Catalyzes the NADPH-dependent reduction of 7-cyano-7-deazaguanine (preQ0) to 7-aminomethyl-7-deazaguanine (preQ1).</text>
</comment>
<accession>K4KG14</accession>
<dbReference type="STRING" id="1117647.M5M_04085"/>
<feature type="binding site" evidence="5">
    <location>
        <begin position="255"/>
        <end position="256"/>
    </location>
    <ligand>
        <name>NADPH</name>
        <dbReference type="ChEBI" id="CHEBI:57783"/>
    </ligand>
</feature>
<dbReference type="Pfam" id="PF14489">
    <property type="entry name" value="QueF"/>
    <property type="match status" value="1"/>
</dbReference>
<evidence type="ECO:0000313" key="8">
    <source>
        <dbReference type="Proteomes" id="UP000000466"/>
    </source>
</evidence>
<comment type="similarity">
    <text evidence="5">Belongs to the GTP cyclohydrolase I family. QueF type 2 subfamily.</text>
</comment>
<comment type="subunit">
    <text evidence="5">Homodimer.</text>
</comment>
<evidence type="ECO:0000259" key="6">
    <source>
        <dbReference type="Pfam" id="PF14819"/>
    </source>
</evidence>
<feature type="binding site" evidence="5">
    <location>
        <begin position="88"/>
        <end position="89"/>
    </location>
    <ligand>
        <name>NADPH</name>
        <dbReference type="ChEBI" id="CHEBI:57783"/>
    </ligand>
</feature>
<comment type="subcellular location">
    <subcellularLocation>
        <location evidence="5">Cytoplasm</location>
    </subcellularLocation>
</comment>
<dbReference type="PANTHER" id="PTHR34354">
    <property type="entry name" value="NADPH-DEPENDENT 7-CYANO-7-DEAZAGUANINE REDUCTASE"/>
    <property type="match status" value="1"/>
</dbReference>
<dbReference type="InterPro" id="IPR029139">
    <property type="entry name" value="QueF_N"/>
</dbReference>
<evidence type="ECO:0000313" key="7">
    <source>
        <dbReference type="EMBL" id="AFU98024.1"/>
    </source>
</evidence>
<dbReference type="Gene3D" id="3.30.1130.10">
    <property type="match status" value="2"/>
</dbReference>
<feature type="domain" description="NADPH-dependent 7-cyano-7-deazaguanine reductase N-terminal" evidence="6">
    <location>
        <begin position="19"/>
        <end position="128"/>
    </location>
</feature>
<dbReference type="eggNOG" id="COG2904">
    <property type="taxonomic scope" value="Bacteria"/>
</dbReference>
<dbReference type="EMBL" id="CP003746">
    <property type="protein sequence ID" value="AFU98024.1"/>
    <property type="molecule type" value="Genomic_DNA"/>
</dbReference>
<keyword evidence="3 5" id="KW-0521">NADP</keyword>
<dbReference type="HAMAP" id="MF_00817">
    <property type="entry name" value="QueF_type2"/>
    <property type="match status" value="1"/>
</dbReference>
<feature type="binding site" evidence="5">
    <location>
        <begin position="226"/>
        <end position="227"/>
    </location>
    <ligand>
        <name>substrate</name>
    </ligand>
</feature>
<keyword evidence="1 5" id="KW-0963">Cytoplasm</keyword>
<dbReference type="SUPFAM" id="SSF55620">
    <property type="entry name" value="Tetrahydrobiopterin biosynthesis enzymes-like"/>
    <property type="match status" value="1"/>
</dbReference>
<dbReference type="GO" id="GO:0033739">
    <property type="term" value="F:preQ1 synthase activity"/>
    <property type="evidence" value="ECO:0007669"/>
    <property type="project" value="UniProtKB-UniRule"/>
</dbReference>
<evidence type="ECO:0000256" key="3">
    <source>
        <dbReference type="ARBA" id="ARBA00022857"/>
    </source>
</evidence>
<dbReference type="NCBIfam" id="TIGR03138">
    <property type="entry name" value="QueF"/>
    <property type="match status" value="1"/>
</dbReference>
<proteinExistence type="inferred from homology"/>
<evidence type="ECO:0000256" key="2">
    <source>
        <dbReference type="ARBA" id="ARBA00022785"/>
    </source>
</evidence>
<dbReference type="InterPro" id="IPR029500">
    <property type="entry name" value="QueF"/>
</dbReference>
<gene>
    <name evidence="5 7" type="primary">queF</name>
    <name evidence="7" type="ordered locus">M5M_04085</name>
</gene>
<dbReference type="InterPro" id="IPR016428">
    <property type="entry name" value="QueF_type2"/>
</dbReference>
<dbReference type="OrthoDB" id="9789995at2"/>
<dbReference type="KEGG" id="saga:M5M_04085"/>
<comment type="catalytic activity">
    <reaction evidence="5">
        <text>7-aminomethyl-7-carbaguanine + 2 NADP(+) = 7-cyano-7-carbaguanine + 2 NADPH + 3 H(+)</text>
        <dbReference type="Rhea" id="RHEA:13409"/>
        <dbReference type="ChEBI" id="CHEBI:15378"/>
        <dbReference type="ChEBI" id="CHEBI:45075"/>
        <dbReference type="ChEBI" id="CHEBI:57783"/>
        <dbReference type="ChEBI" id="CHEBI:58349"/>
        <dbReference type="ChEBI" id="CHEBI:58703"/>
        <dbReference type="EC" id="1.7.1.13"/>
    </reaction>
</comment>
<dbReference type="PIRSF" id="PIRSF004750">
    <property type="entry name" value="Nitrile_oxidored_YqcD_prd"/>
    <property type="match status" value="1"/>
</dbReference>
<dbReference type="GO" id="GO:0008616">
    <property type="term" value="P:tRNA queuosine(34) biosynthetic process"/>
    <property type="evidence" value="ECO:0007669"/>
    <property type="project" value="UniProtKB-UniRule"/>
</dbReference>
<dbReference type="HOGENOM" id="CLU_054738_0_0_6"/>
<feature type="active site" description="Thioimide intermediate" evidence="5">
    <location>
        <position position="187"/>
    </location>
</feature>
<dbReference type="UniPathway" id="UPA00392"/>
<evidence type="ECO:0000256" key="5">
    <source>
        <dbReference type="HAMAP-Rule" id="MF_00817"/>
    </source>
</evidence>
<reference evidence="7 8" key="1">
    <citation type="journal article" date="2013" name="Genome Announc.">
        <title>Complete genome sequence of Simiduia agarivorans SA1(T), a marine bacterium able to degrade a variety of polysaccharides.</title>
        <authorList>
            <person name="Lin S.Y."/>
            <person name="Shieh W.Y."/>
            <person name="Chen J.S."/>
            <person name="Tang S.L."/>
        </authorList>
    </citation>
    <scope>NUCLEOTIDE SEQUENCE [LARGE SCALE GENOMIC DNA]</scope>
    <source>
        <strain evidence="8">DSM 21679 / JCM 13881 / BCRC 17597 / SA1</strain>
    </source>
</reference>
<evidence type="ECO:0000256" key="4">
    <source>
        <dbReference type="ARBA" id="ARBA00023002"/>
    </source>
</evidence>
<dbReference type="EC" id="1.7.1.13" evidence="5"/>
<dbReference type="RefSeq" id="WP_015046197.1">
    <property type="nucleotide sequence ID" value="NC_018868.3"/>
</dbReference>
<organism evidence="7 8">
    <name type="scientific">Simiduia agarivorans (strain DSM 21679 / JCM 13881 / BCRC 17597 / SA1)</name>
    <dbReference type="NCBI Taxonomy" id="1117647"/>
    <lineage>
        <taxon>Bacteria</taxon>
        <taxon>Pseudomonadati</taxon>
        <taxon>Pseudomonadota</taxon>
        <taxon>Gammaproteobacteria</taxon>
        <taxon>Cellvibrionales</taxon>
        <taxon>Cellvibrionaceae</taxon>
        <taxon>Simiduia</taxon>
    </lineage>
</organism>
<dbReference type="Pfam" id="PF14819">
    <property type="entry name" value="QueF_N"/>
    <property type="match status" value="1"/>
</dbReference>